<gene>
    <name evidence="1" type="ORF">Tci_929277</name>
</gene>
<feature type="non-terminal residue" evidence="1">
    <location>
        <position position="1"/>
    </location>
</feature>
<dbReference type="AlphaFoldDB" id="A0A699XH58"/>
<comment type="caution">
    <text evidence="1">The sequence shown here is derived from an EMBL/GenBank/DDBJ whole genome shotgun (WGS) entry which is preliminary data.</text>
</comment>
<name>A0A699XH58_TANCI</name>
<protein>
    <submittedName>
        <fullName evidence="1">Uncharacterized protein</fullName>
    </submittedName>
</protein>
<reference evidence="1" key="1">
    <citation type="journal article" date="2019" name="Sci. Rep.">
        <title>Draft genome of Tanacetum cinerariifolium, the natural source of mosquito coil.</title>
        <authorList>
            <person name="Yamashiro T."/>
            <person name="Shiraishi A."/>
            <person name="Satake H."/>
            <person name="Nakayama K."/>
        </authorList>
    </citation>
    <scope>NUCLEOTIDE SEQUENCE</scope>
</reference>
<evidence type="ECO:0000313" key="1">
    <source>
        <dbReference type="EMBL" id="GFD57308.1"/>
    </source>
</evidence>
<organism evidence="1">
    <name type="scientific">Tanacetum cinerariifolium</name>
    <name type="common">Dalmatian daisy</name>
    <name type="synonym">Chrysanthemum cinerariifolium</name>
    <dbReference type="NCBI Taxonomy" id="118510"/>
    <lineage>
        <taxon>Eukaryota</taxon>
        <taxon>Viridiplantae</taxon>
        <taxon>Streptophyta</taxon>
        <taxon>Embryophyta</taxon>
        <taxon>Tracheophyta</taxon>
        <taxon>Spermatophyta</taxon>
        <taxon>Magnoliopsida</taxon>
        <taxon>eudicotyledons</taxon>
        <taxon>Gunneridae</taxon>
        <taxon>Pentapetalae</taxon>
        <taxon>asterids</taxon>
        <taxon>campanulids</taxon>
        <taxon>Asterales</taxon>
        <taxon>Asteraceae</taxon>
        <taxon>Asteroideae</taxon>
        <taxon>Anthemideae</taxon>
        <taxon>Anthemidinae</taxon>
        <taxon>Tanacetum</taxon>
    </lineage>
</organism>
<accession>A0A699XH58</accession>
<dbReference type="EMBL" id="BKCJ011839608">
    <property type="protein sequence ID" value="GFD57308.1"/>
    <property type="molecule type" value="Genomic_DNA"/>
</dbReference>
<sequence length="81" mass="8952">APAPPPPPAAPNTIKLREALRKDGLIKDEKHFSFELNDEGGRVNDQALTPDQVTKYRQLLKLPTTKIKGSKTNFGITVDEN</sequence>
<proteinExistence type="predicted"/>